<dbReference type="GO" id="GO:0006367">
    <property type="term" value="P:transcription initiation at RNA polymerase II promoter"/>
    <property type="evidence" value="ECO:0007669"/>
    <property type="project" value="TreeGrafter"/>
</dbReference>
<organism evidence="9 10">
    <name type="scientific">Geotrypetes seraphini</name>
    <name type="common">Gaboon caecilian</name>
    <name type="synonym">Caecilia seraphini</name>
    <dbReference type="NCBI Taxonomy" id="260995"/>
    <lineage>
        <taxon>Eukaryota</taxon>
        <taxon>Metazoa</taxon>
        <taxon>Chordata</taxon>
        <taxon>Craniata</taxon>
        <taxon>Vertebrata</taxon>
        <taxon>Euteleostomi</taxon>
        <taxon>Amphibia</taxon>
        <taxon>Gymnophiona</taxon>
        <taxon>Geotrypetes</taxon>
    </lineage>
</organism>
<gene>
    <name evidence="10" type="primary">TAF4B</name>
</gene>
<keyword evidence="9" id="KW-1185">Reference proteome</keyword>
<evidence type="ECO:0000256" key="4">
    <source>
        <dbReference type="ARBA" id="ARBA00023015"/>
    </source>
</evidence>
<dbReference type="Gene3D" id="1.10.20.10">
    <property type="entry name" value="Histone, subunit A"/>
    <property type="match status" value="1"/>
</dbReference>
<dbReference type="GO" id="GO:0016251">
    <property type="term" value="F:RNA polymerase II general transcription initiation factor activity"/>
    <property type="evidence" value="ECO:0007669"/>
    <property type="project" value="TreeGrafter"/>
</dbReference>
<dbReference type="SUPFAM" id="SSF158553">
    <property type="entry name" value="TAFH domain-like"/>
    <property type="match status" value="1"/>
</dbReference>
<dbReference type="GO" id="GO:0046982">
    <property type="term" value="F:protein heterodimerization activity"/>
    <property type="evidence" value="ECO:0007669"/>
    <property type="project" value="InterPro"/>
</dbReference>
<evidence type="ECO:0000259" key="8">
    <source>
        <dbReference type="PROSITE" id="PS51119"/>
    </source>
</evidence>
<dbReference type="PROSITE" id="PS51119">
    <property type="entry name" value="TAFH"/>
    <property type="match status" value="1"/>
</dbReference>
<name>A0A6P8QFV9_GEOSA</name>
<dbReference type="PANTHER" id="PTHR15138">
    <property type="entry name" value="TRANSCRIPTION INITIATION FACTOR TFIID SUBUNIT 4"/>
    <property type="match status" value="1"/>
</dbReference>
<feature type="coiled-coil region" evidence="7">
    <location>
        <begin position="1044"/>
        <end position="1071"/>
    </location>
</feature>
<dbReference type="PANTHER" id="PTHR15138:SF17">
    <property type="entry name" value="TRANSCRIPTION INITIATION FACTOR TFIID SUBUNIT 4B"/>
    <property type="match status" value="1"/>
</dbReference>
<dbReference type="GO" id="GO:0003677">
    <property type="term" value="F:DNA binding"/>
    <property type="evidence" value="ECO:0007669"/>
    <property type="project" value="TreeGrafter"/>
</dbReference>
<keyword evidence="6" id="KW-0539">Nucleus</keyword>
<dbReference type="Gene3D" id="1.20.120.1110">
    <property type="entry name" value="TAFH/NHR1 domain"/>
    <property type="match status" value="1"/>
</dbReference>
<proteinExistence type="inferred from homology"/>
<dbReference type="Pfam" id="PF07531">
    <property type="entry name" value="TAFH"/>
    <property type="match status" value="1"/>
</dbReference>
<evidence type="ECO:0000256" key="3">
    <source>
        <dbReference type="ARBA" id="ARBA00022553"/>
    </source>
</evidence>
<evidence type="ECO:0000313" key="10">
    <source>
        <dbReference type="RefSeq" id="XP_033785661.1"/>
    </source>
</evidence>
<dbReference type="SUPFAM" id="SSF47113">
    <property type="entry name" value="Histone-fold"/>
    <property type="match status" value="1"/>
</dbReference>
<dbReference type="FunFam" id="1.10.20.10:FF:000015">
    <property type="entry name" value="Transcription initiation factor TFIID subunit 4B"/>
    <property type="match status" value="1"/>
</dbReference>
<dbReference type="CTD" id="6875"/>
<dbReference type="InterPro" id="IPR003894">
    <property type="entry name" value="TAFH_NHR1"/>
</dbReference>
<dbReference type="Pfam" id="PF05236">
    <property type="entry name" value="TAF4"/>
    <property type="match status" value="1"/>
</dbReference>
<dbReference type="GO" id="GO:0005669">
    <property type="term" value="C:transcription factor TFIID complex"/>
    <property type="evidence" value="ECO:0007669"/>
    <property type="project" value="InterPro"/>
</dbReference>
<dbReference type="RefSeq" id="XP_033785661.1">
    <property type="nucleotide sequence ID" value="XM_033929770.1"/>
</dbReference>
<keyword evidence="7" id="KW-0175">Coiled coil</keyword>
<feature type="domain" description="TAFH" evidence="8">
    <location>
        <begin position="692"/>
        <end position="789"/>
    </location>
</feature>
<keyword evidence="5" id="KW-0804">Transcription</keyword>
<comment type="subcellular location">
    <subcellularLocation>
        <location evidence="1">Nucleus</location>
    </subcellularLocation>
</comment>
<dbReference type="GO" id="GO:0006357">
    <property type="term" value="P:regulation of transcription by RNA polymerase II"/>
    <property type="evidence" value="ECO:0007669"/>
    <property type="project" value="UniProtKB-ARBA"/>
</dbReference>
<protein>
    <submittedName>
        <fullName evidence="10">Transcription initiation factor TFIID subunit 4B isoform X5</fullName>
    </submittedName>
</protein>
<keyword evidence="3" id="KW-0597">Phosphoprotein</keyword>
<dbReference type="SMART" id="SM00549">
    <property type="entry name" value="TAFH"/>
    <property type="match status" value="1"/>
</dbReference>
<dbReference type="AlphaFoldDB" id="A0A6P8QFV9"/>
<evidence type="ECO:0000313" key="9">
    <source>
        <dbReference type="Proteomes" id="UP000515159"/>
    </source>
</evidence>
<evidence type="ECO:0000256" key="5">
    <source>
        <dbReference type="ARBA" id="ARBA00023163"/>
    </source>
</evidence>
<evidence type="ECO:0000256" key="6">
    <source>
        <dbReference type="ARBA" id="ARBA00023242"/>
    </source>
</evidence>
<dbReference type="InterPro" id="IPR007900">
    <property type="entry name" value="TAF4_C"/>
</dbReference>
<keyword evidence="4" id="KW-0805">Transcription regulation</keyword>
<dbReference type="Proteomes" id="UP000515159">
    <property type="component" value="Chromosome 2"/>
</dbReference>
<accession>A0A6P8QFV9</accession>
<evidence type="ECO:0000256" key="2">
    <source>
        <dbReference type="ARBA" id="ARBA00006178"/>
    </source>
</evidence>
<evidence type="ECO:0000256" key="7">
    <source>
        <dbReference type="SAM" id="Coils"/>
    </source>
</evidence>
<evidence type="ECO:0000256" key="1">
    <source>
        <dbReference type="ARBA" id="ARBA00004123"/>
    </source>
</evidence>
<dbReference type="GeneID" id="117353612"/>
<dbReference type="InterPro" id="IPR037249">
    <property type="entry name" value="TAFH/NHR1_dom_sf"/>
</dbReference>
<dbReference type="InterPro" id="IPR009072">
    <property type="entry name" value="Histone-fold"/>
</dbReference>
<sequence length="1184" mass="121999">MGRLLVAARAGLSCKSSCSVVTCGGVKGSTGITTMALPSSTMTSSPLVTREKAVTHSTQAALAITPTFMIVNPSAMAASKTNDSASKLPASWRAATNMTPSALMASDKAAMPATIVTPTMLVDPCRAVTPATVITSSTLVAPASDVTLTVTPSTLVAPARPAVPATVVASPTLVASARPATVVTPPTLVASARPAVPATVVAPPMLVASARPAVPATVVAPPTLVASARPAVPAIVVASPTLVASARPATVVTPPTLVASARPAVPTTVVASPTLVASARPATVVTTPTLVASARLAVPATVVASPTLVASARPATVVTTPTLVASARLAVPATVVAPPMLVASARPAVPATVVAPPTLVASARPAVPATVVAPPTLVASARPATVVAPPTLVASARPATVVAPPTLVASARPATVVAPPTLVASARPATVVAPPTLVASARAAPPATVVTPSMLVASARAATPATVVTPSMLVASARAATPATVVTPSMLIASARAATPATVVTPSMLIASARAATPATVVTPSMLVASARAAMPATVVTPSMLVASARAAMPATVVTPSMLVTPARAATPVTIVTPSMLVTPARAATPATVVTPMLVASSRTAAPATIVSSSTAVATTRAATSSALITPARTGMPATTVDPSTLAGPSRTLVPATLIAQGSTLPPKVISVKADGSTVAQRVQAASSTEILDNVKKCKSFLATLIKLACSGPQSQEMGQNVKNLVQNLLEGKIEPEEFTKKLYTELKSSPQPYLVPFLKKSVPSLRQLMPDSLSFIQQCLQQQPQTVGASTNSTCLVTPKPSLQPVKQSSGATPITLKLHQPCSVPIQPNSMPQAVKVKQLVIQQPAGVVGKQVVGLPPTTTLIVSKPGESRMLLNTIIQAKQFPAASILKQVTLPGNTVLSLGASPAEKNNIKENVTTSFRTKVFTCRDEDDINDVASMAGVNISEENAGILATHSEFVGRIIQSTVDEPFLFKAALQKKILDIGKRHNVVELSSEVVNLVSHATQERLRDIIEKLTVVAQHRCTIYKDSEKYLKSGDTRSQLKFLEQLDQLEKQRKNEEEREILLRVAKSRSNKEDPEQQRLKQKAKEMQQIELAQIQYRDANLAALAAIGPRRKRSLDSLSMPSGCEDASSVLPGSFVSGLTKTLARPRITRVCLRDLIFCMEQERKTKYSRTLYGALLK</sequence>
<reference evidence="10" key="1">
    <citation type="submission" date="2025-08" db="UniProtKB">
        <authorList>
            <consortium name="RefSeq"/>
        </authorList>
    </citation>
    <scope>IDENTIFICATION</scope>
</reference>
<comment type="similarity">
    <text evidence="2">Belongs to the TAF4 family.</text>
</comment>
<dbReference type="FunFam" id="1.20.120.1110:FF:000002">
    <property type="entry name" value="Transcription initiation factor TFIID subunit 4B"/>
    <property type="match status" value="1"/>
</dbReference>
<dbReference type="InterPro" id="IPR045144">
    <property type="entry name" value="TAF4"/>
</dbReference>
<dbReference type="CDD" id="cd08045">
    <property type="entry name" value="HFD_TAF4"/>
    <property type="match status" value="1"/>
</dbReference>